<feature type="compositionally biased region" description="Polar residues" evidence="11">
    <location>
        <begin position="1004"/>
        <end position="1014"/>
    </location>
</feature>
<evidence type="ECO:0000256" key="9">
    <source>
        <dbReference type="PIRSR" id="PIRSR630616-3"/>
    </source>
</evidence>
<evidence type="ECO:0000256" key="2">
    <source>
        <dbReference type="ARBA" id="ARBA00022527"/>
    </source>
</evidence>
<feature type="active site" description="Proton acceptor" evidence="7">
    <location>
        <position position="359"/>
    </location>
</feature>
<dbReference type="Pfam" id="PF00498">
    <property type="entry name" value="FHA"/>
    <property type="match status" value="1"/>
</dbReference>
<feature type="region of interest" description="Disordered" evidence="11">
    <location>
        <begin position="1"/>
        <end position="22"/>
    </location>
</feature>
<feature type="compositionally biased region" description="Polar residues" evidence="11">
    <location>
        <begin position="1"/>
        <end position="11"/>
    </location>
</feature>
<dbReference type="FunFam" id="3.30.200.20:FF:000470">
    <property type="entry name" value="Serine/threonine-protein kinase RAD53"/>
    <property type="match status" value="1"/>
</dbReference>
<dbReference type="InterPro" id="IPR000719">
    <property type="entry name" value="Prot_kinase_dom"/>
</dbReference>
<dbReference type="SMART" id="SM00220">
    <property type="entry name" value="S_TKc"/>
    <property type="match status" value="1"/>
</dbReference>
<feature type="domain" description="FHA" evidence="12">
    <location>
        <begin position="91"/>
        <end position="145"/>
    </location>
</feature>
<dbReference type="GO" id="GO:0004674">
    <property type="term" value="F:protein serine/threonine kinase activity"/>
    <property type="evidence" value="ECO:0007669"/>
    <property type="project" value="UniProtKB-KW"/>
</dbReference>
<feature type="binding site" evidence="8">
    <location>
        <position position="379"/>
    </location>
    <ligand>
        <name>ATP</name>
        <dbReference type="ChEBI" id="CHEBI:30616"/>
    </ligand>
</feature>
<gene>
    <name evidence="14" type="ORF">SI65_02223</name>
</gene>
<evidence type="ECO:0000256" key="10">
    <source>
        <dbReference type="PROSITE-ProRule" id="PRU10141"/>
    </source>
</evidence>
<evidence type="ECO:0008006" key="16">
    <source>
        <dbReference type="Google" id="ProtNLM"/>
    </source>
</evidence>
<comment type="caution">
    <text evidence="14">The sequence shown here is derived from an EMBL/GenBank/DDBJ whole genome shotgun (WGS) entry which is preliminary data.</text>
</comment>
<feature type="region of interest" description="Disordered" evidence="11">
    <location>
        <begin position="993"/>
        <end position="1014"/>
    </location>
</feature>
<evidence type="ECO:0000256" key="7">
    <source>
        <dbReference type="PIRSR" id="PIRSR630616-1"/>
    </source>
</evidence>
<feature type="region of interest" description="Disordered" evidence="11">
    <location>
        <begin position="560"/>
        <end position="611"/>
    </location>
</feature>
<keyword evidence="2" id="KW-0723">Serine/threonine-protein kinase</keyword>
<dbReference type="PROSITE" id="PS50011">
    <property type="entry name" value="PROTEIN_KINASE_DOM"/>
    <property type="match status" value="1"/>
</dbReference>
<name>A0A1E3BK87_ASPCR</name>
<reference evidence="14 15" key="1">
    <citation type="journal article" date="2016" name="BMC Genomics">
        <title>Comparative genomic and transcriptomic analyses of the Fuzhuan brick tea-fermentation fungus Aspergillus cristatus.</title>
        <authorList>
            <person name="Ge Y."/>
            <person name="Wang Y."/>
            <person name="Liu Y."/>
            <person name="Tan Y."/>
            <person name="Ren X."/>
            <person name="Zhang X."/>
            <person name="Hyde K.D."/>
            <person name="Liu Y."/>
            <person name="Liu Z."/>
        </authorList>
    </citation>
    <scope>NUCLEOTIDE SEQUENCE [LARGE SCALE GENOMIC DNA]</scope>
    <source>
        <strain evidence="14 15">GZAAS20.1005</strain>
    </source>
</reference>
<dbReference type="Gene3D" id="2.60.200.20">
    <property type="match status" value="1"/>
</dbReference>
<dbReference type="InterPro" id="IPR017441">
    <property type="entry name" value="Protein_kinase_ATP_BS"/>
</dbReference>
<evidence type="ECO:0000256" key="8">
    <source>
        <dbReference type="PIRSR" id="PIRSR630616-2"/>
    </source>
</evidence>
<keyword evidence="6 8" id="KW-0067">ATP-binding</keyword>
<evidence type="ECO:0000256" key="3">
    <source>
        <dbReference type="ARBA" id="ARBA00022679"/>
    </source>
</evidence>
<keyword evidence="4 8" id="KW-0547">Nucleotide-binding</keyword>
<evidence type="ECO:0000256" key="11">
    <source>
        <dbReference type="SAM" id="MobiDB-lite"/>
    </source>
</evidence>
<keyword evidence="5" id="KW-0418">Kinase</keyword>
<evidence type="ECO:0000256" key="5">
    <source>
        <dbReference type="ARBA" id="ARBA00022777"/>
    </source>
</evidence>
<dbReference type="InterPro" id="IPR008984">
    <property type="entry name" value="SMAD_FHA_dom_sf"/>
</dbReference>
<feature type="compositionally biased region" description="Low complexity" evidence="11">
    <location>
        <begin position="754"/>
        <end position="787"/>
    </location>
</feature>
<feature type="binding site" evidence="8 10">
    <location>
        <position position="266"/>
    </location>
    <ligand>
        <name>ATP</name>
        <dbReference type="ChEBI" id="CHEBI:30616"/>
    </ligand>
</feature>
<evidence type="ECO:0000259" key="12">
    <source>
        <dbReference type="PROSITE" id="PS50006"/>
    </source>
</evidence>
<dbReference type="SMART" id="SM00240">
    <property type="entry name" value="FHA"/>
    <property type="match status" value="1"/>
</dbReference>
<dbReference type="InterPro" id="IPR000253">
    <property type="entry name" value="FHA_dom"/>
</dbReference>
<dbReference type="PROSITE" id="PS00108">
    <property type="entry name" value="PROTEIN_KINASE_ST"/>
    <property type="match status" value="1"/>
</dbReference>
<dbReference type="EMBL" id="JXNT01000002">
    <property type="protein sequence ID" value="ODM21380.1"/>
    <property type="molecule type" value="Genomic_DNA"/>
</dbReference>
<keyword evidence="3" id="KW-0808">Transferase</keyword>
<evidence type="ECO:0000256" key="4">
    <source>
        <dbReference type="ARBA" id="ARBA00022741"/>
    </source>
</evidence>
<dbReference type="VEuPathDB" id="FungiDB:SI65_02223"/>
<keyword evidence="15" id="KW-1185">Reference proteome</keyword>
<proteinExistence type="inferred from homology"/>
<dbReference type="AlphaFoldDB" id="A0A1E3BK87"/>
<evidence type="ECO:0000313" key="15">
    <source>
        <dbReference type="Proteomes" id="UP000094569"/>
    </source>
</evidence>
<protein>
    <recommendedName>
        <fullName evidence="16">Serine/threonine-protein kinase RAD53</fullName>
    </recommendedName>
</protein>
<dbReference type="Proteomes" id="UP000094569">
    <property type="component" value="Unassembled WGS sequence"/>
</dbReference>
<dbReference type="FunFam" id="1.10.510.10:FF:000861">
    <property type="entry name" value="Serine/threonine-protein kinase RAD53"/>
    <property type="match status" value="1"/>
</dbReference>
<evidence type="ECO:0000313" key="14">
    <source>
        <dbReference type="EMBL" id="ODM21380.1"/>
    </source>
</evidence>
<dbReference type="PROSITE" id="PS50006">
    <property type="entry name" value="FHA_DOMAIN"/>
    <property type="match status" value="1"/>
</dbReference>
<evidence type="ECO:0000256" key="1">
    <source>
        <dbReference type="ARBA" id="ARBA00005575"/>
    </source>
</evidence>
<feature type="domain" description="Protein kinase" evidence="13">
    <location>
        <begin position="237"/>
        <end position="518"/>
    </location>
</feature>
<feature type="cross-link" description="Glycyl lysine isopeptide (Lys-Gly) (interchain with G-Cter in SUMO2)" evidence="9">
    <location>
        <position position="361"/>
    </location>
</feature>
<dbReference type="STRING" id="573508.A0A1E3BK87"/>
<dbReference type="InterPro" id="IPR030616">
    <property type="entry name" value="Aur-like"/>
</dbReference>
<dbReference type="PROSITE" id="PS00107">
    <property type="entry name" value="PROTEIN_KINASE_ATP"/>
    <property type="match status" value="1"/>
</dbReference>
<evidence type="ECO:0000259" key="13">
    <source>
        <dbReference type="PROSITE" id="PS50011"/>
    </source>
</evidence>
<feature type="region of interest" description="Disordered" evidence="11">
    <location>
        <begin position="696"/>
        <end position="788"/>
    </location>
</feature>
<dbReference type="Pfam" id="PF00069">
    <property type="entry name" value="Pkinase"/>
    <property type="match status" value="1"/>
</dbReference>
<dbReference type="GO" id="GO:0005524">
    <property type="term" value="F:ATP binding"/>
    <property type="evidence" value="ECO:0007669"/>
    <property type="project" value="UniProtKB-UniRule"/>
</dbReference>
<sequence>MEATQEATQPCTDPRRLGHNNSGLLGDDVSDVICILHPNSLYAHDAVAATANIRPDHILQREKLAYESADTAALDIALRLSSNVRDLGSGFCFGRNPSRCDILLSADDSSKRISNCHFRIYLTNDGILMLEDTSTNGTLVDNNRIRKNEVNSRMLTNGSVIQVVHGPLASDEVRFIVRMPSRDTFAMQYTENIVRYLERVQKHQTGVVQTITRQGSQPLQWAVAQTFGMHWTGGAKYNITGQIGKGAFATVYKLATKQHGIVFAAKELEKTRLLKTGAQKVDNEMRIMRDLKHPNIVQYVDYHEHDRWIYIIMEYVPCGELSTYLHNCRTISEPVVQQMTRQILHALKYLHNRRITHRDIKPDNILISSFEPFRVKLSDFGLSKVVQEESFLKTFCGTLLYCAPEVYPEYASYRAGEVRKRRRFGDPPPKTTPYDQSVDIWSFGAVLYHIMAGVPPYMGSAEDRGAKMLRLIMATDPDYDRLRQAGISEAGIDFVSRLLNRDPHSRPNERECFQHPWIANVEDVDEYEDDEMQPDDFGGALSDIGEDIEGELDASQLSLDEDAEEPDSAEGNQLAQSKRPRIDDPPADIRYPSLPALETPNDIQPGPEATPKRLFGEITPAALPSSHALGVGASLEAYDGDDYNVRDFYSSAGESMISDASSLYSIISLPEFPFGGSAPSLMGAENQVRQLKMNPSQPAIFTGVETPTKRTSPADKHEAPTGGNVPTPGRASHSQSTPKASKFSRRIELPLPDSASNSSSNESKPASIESRSKSPTKSPTTPAAAAAVDDELAVTLDARTGKEIPVPSAPNSQPQSDCIPPELSIPRTIPPLQSRKNRPLLGKLTSVPGSILDITIRLETRMTSWGRGPLATVCYPDPLDTRIPAYALEVTFWTPAIEARIAAGDDWMAIPGVMAILSTKTRNCIWVNDTELRRGDENGRPGLQFGKLYTGDIITVYRQRNKFLKLQCEFYHGDSARPRPDHEKGFTVRKVLKSKKEDMGANRQPVQKKNNLKK</sequence>
<comment type="similarity">
    <text evidence="1">Belongs to the protein kinase superfamily. CAMK Ser/Thr protein kinase family. CHEK2 subfamily.</text>
</comment>
<organism evidence="14 15">
    <name type="scientific">Aspergillus cristatus</name>
    <name type="common">Chinese Fuzhuan brick tea-fermentation fungus</name>
    <name type="synonym">Eurotium cristatum</name>
    <dbReference type="NCBI Taxonomy" id="573508"/>
    <lineage>
        <taxon>Eukaryota</taxon>
        <taxon>Fungi</taxon>
        <taxon>Dikarya</taxon>
        <taxon>Ascomycota</taxon>
        <taxon>Pezizomycotina</taxon>
        <taxon>Eurotiomycetes</taxon>
        <taxon>Eurotiomycetidae</taxon>
        <taxon>Eurotiales</taxon>
        <taxon>Aspergillaceae</taxon>
        <taxon>Aspergillus</taxon>
        <taxon>Aspergillus subgen. Aspergillus</taxon>
    </lineage>
</organism>
<accession>A0A1E3BK87</accession>
<dbReference type="InterPro" id="IPR011009">
    <property type="entry name" value="Kinase-like_dom_sf"/>
</dbReference>
<dbReference type="FunFam" id="2.60.200.20:FF:000065">
    <property type="entry name" value="Serine/threonine-protein kinase RAD53"/>
    <property type="match status" value="1"/>
</dbReference>
<dbReference type="OrthoDB" id="504170at2759"/>
<dbReference type="SUPFAM" id="SSF56112">
    <property type="entry name" value="Protein kinase-like (PK-like)"/>
    <property type="match status" value="1"/>
</dbReference>
<dbReference type="InterPro" id="IPR008271">
    <property type="entry name" value="Ser/Thr_kinase_AS"/>
</dbReference>
<evidence type="ECO:0000256" key="6">
    <source>
        <dbReference type="ARBA" id="ARBA00022840"/>
    </source>
</evidence>
<dbReference type="Gene3D" id="3.30.200.20">
    <property type="entry name" value="Phosphorylase Kinase, domain 1"/>
    <property type="match status" value="1"/>
</dbReference>
<dbReference type="Gene3D" id="1.10.510.10">
    <property type="entry name" value="Transferase(Phosphotransferase) domain 1"/>
    <property type="match status" value="1"/>
</dbReference>
<dbReference type="PANTHER" id="PTHR24350">
    <property type="entry name" value="SERINE/THREONINE-PROTEIN KINASE IAL-RELATED"/>
    <property type="match status" value="1"/>
</dbReference>
<dbReference type="SUPFAM" id="SSF49879">
    <property type="entry name" value="SMAD/FHA domain"/>
    <property type="match status" value="1"/>
</dbReference>